<dbReference type="SUPFAM" id="SSF81296">
    <property type="entry name" value="E set domains"/>
    <property type="match status" value="1"/>
</dbReference>
<dbReference type="PANTHER" id="PTHR12976:SF0">
    <property type="entry name" value="RETINAL ROD RHODOPSIN-SENSITIVE CGMP 3',5'-CYCLIC PHOSPHODIESTERASE SUBUNIT DELTA"/>
    <property type="match status" value="1"/>
</dbReference>
<dbReference type="Proteomes" id="UP000054350">
    <property type="component" value="Unassembled WGS sequence"/>
</dbReference>
<feature type="domain" description="GMP phosphodiesterase delta subunit" evidence="2">
    <location>
        <begin position="23"/>
        <end position="150"/>
    </location>
</feature>
<dbReference type="VEuPathDB" id="FungiDB:AMAG_01735"/>
<dbReference type="OrthoDB" id="10248777at2759"/>
<comment type="similarity">
    <text evidence="1">Belongs to the PDE6D/unc-119 family.</text>
</comment>
<gene>
    <name evidence="3" type="ORF">AMAG_01735</name>
</gene>
<dbReference type="InterPro" id="IPR008015">
    <property type="entry name" value="PDED_dom"/>
</dbReference>
<proteinExistence type="inferred from homology"/>
<dbReference type="GO" id="GO:0005737">
    <property type="term" value="C:cytoplasm"/>
    <property type="evidence" value="ECO:0007669"/>
    <property type="project" value="TreeGrafter"/>
</dbReference>
<dbReference type="InterPro" id="IPR037036">
    <property type="entry name" value="PDED_dom_sf"/>
</dbReference>
<dbReference type="Pfam" id="PF05351">
    <property type="entry name" value="GMP_PDE_delta"/>
    <property type="match status" value="1"/>
</dbReference>
<evidence type="ECO:0000256" key="1">
    <source>
        <dbReference type="ARBA" id="ARBA00008102"/>
    </source>
</evidence>
<sequence length="163" mass="18255">MAAPAVSPNNVIKAGTALAVPALRLNWMKIKDAHSGYAIWSSTDLSTAFQGEMKVSMPIDLLKCHVVARELNFTLLSPQPLGHLRVKQEFLVNGMVMEEWDFEFGFVIPNSTNSWETLMEGDVEAARELDEADWEGTEVVVLTRFFDGERELGTFRLAMAYTQ</sequence>
<evidence type="ECO:0000313" key="4">
    <source>
        <dbReference type="Proteomes" id="UP000054350"/>
    </source>
</evidence>
<reference evidence="3 4" key="1">
    <citation type="submission" date="2009-11" db="EMBL/GenBank/DDBJ databases">
        <title>Annotation of Allomyces macrogynus ATCC 38327.</title>
        <authorList>
            <consortium name="The Broad Institute Genome Sequencing Platform"/>
            <person name="Russ C."/>
            <person name="Cuomo C."/>
            <person name="Burger G."/>
            <person name="Gray M.W."/>
            <person name="Holland P.W.H."/>
            <person name="King N."/>
            <person name="Lang F.B.F."/>
            <person name="Roger A.J."/>
            <person name="Ruiz-Trillo I."/>
            <person name="Young S.K."/>
            <person name="Zeng Q."/>
            <person name="Gargeya S."/>
            <person name="Fitzgerald M."/>
            <person name="Haas B."/>
            <person name="Abouelleil A."/>
            <person name="Alvarado L."/>
            <person name="Arachchi H.M."/>
            <person name="Berlin A."/>
            <person name="Chapman S.B."/>
            <person name="Gearin G."/>
            <person name="Goldberg J."/>
            <person name="Griggs A."/>
            <person name="Gujja S."/>
            <person name="Hansen M."/>
            <person name="Heiman D."/>
            <person name="Howarth C."/>
            <person name="Larimer J."/>
            <person name="Lui A."/>
            <person name="MacDonald P.J.P."/>
            <person name="McCowen C."/>
            <person name="Montmayeur A."/>
            <person name="Murphy C."/>
            <person name="Neiman D."/>
            <person name="Pearson M."/>
            <person name="Priest M."/>
            <person name="Roberts A."/>
            <person name="Saif S."/>
            <person name="Shea T."/>
            <person name="Sisk P."/>
            <person name="Stolte C."/>
            <person name="Sykes S."/>
            <person name="Wortman J."/>
            <person name="Nusbaum C."/>
            <person name="Birren B."/>
        </authorList>
    </citation>
    <scope>NUCLEOTIDE SEQUENCE [LARGE SCALE GENOMIC DNA]</scope>
    <source>
        <strain evidence="3 4">ATCC 38327</strain>
    </source>
</reference>
<reference evidence="4" key="2">
    <citation type="submission" date="2009-11" db="EMBL/GenBank/DDBJ databases">
        <title>The Genome Sequence of Allomyces macrogynus strain ATCC 38327.</title>
        <authorList>
            <consortium name="The Broad Institute Genome Sequencing Platform"/>
            <person name="Russ C."/>
            <person name="Cuomo C."/>
            <person name="Shea T."/>
            <person name="Young S.K."/>
            <person name="Zeng Q."/>
            <person name="Koehrsen M."/>
            <person name="Haas B."/>
            <person name="Borodovsky M."/>
            <person name="Guigo R."/>
            <person name="Alvarado L."/>
            <person name="Berlin A."/>
            <person name="Borenstein D."/>
            <person name="Chen Z."/>
            <person name="Engels R."/>
            <person name="Freedman E."/>
            <person name="Gellesch M."/>
            <person name="Goldberg J."/>
            <person name="Griggs A."/>
            <person name="Gujja S."/>
            <person name="Heiman D."/>
            <person name="Hepburn T."/>
            <person name="Howarth C."/>
            <person name="Jen D."/>
            <person name="Larson L."/>
            <person name="Lewis B."/>
            <person name="Mehta T."/>
            <person name="Park D."/>
            <person name="Pearson M."/>
            <person name="Roberts A."/>
            <person name="Saif S."/>
            <person name="Shenoy N."/>
            <person name="Sisk P."/>
            <person name="Stolte C."/>
            <person name="Sykes S."/>
            <person name="Walk T."/>
            <person name="White J."/>
            <person name="Yandava C."/>
            <person name="Burger G."/>
            <person name="Gray M.W."/>
            <person name="Holland P.W.H."/>
            <person name="King N."/>
            <person name="Lang F.B.F."/>
            <person name="Roger A.J."/>
            <person name="Ruiz-Trillo I."/>
            <person name="Lander E."/>
            <person name="Nusbaum C."/>
        </authorList>
    </citation>
    <scope>NUCLEOTIDE SEQUENCE [LARGE SCALE GENOMIC DNA]</scope>
    <source>
        <strain evidence="4">ATCC 38327</strain>
    </source>
</reference>
<dbReference type="InterPro" id="IPR014756">
    <property type="entry name" value="Ig_E-set"/>
</dbReference>
<evidence type="ECO:0000259" key="2">
    <source>
        <dbReference type="Pfam" id="PF05351"/>
    </source>
</evidence>
<dbReference type="STRING" id="578462.A0A0L0RZL7"/>
<accession>A0A0L0RZL7</accession>
<name>A0A0L0RZL7_ALLM3</name>
<dbReference type="Gene3D" id="2.70.50.40">
    <property type="entry name" value="GMP phosphodiesterase, delta subunit"/>
    <property type="match status" value="1"/>
</dbReference>
<dbReference type="EMBL" id="GG745329">
    <property type="protein sequence ID" value="KNE55867.1"/>
    <property type="molecule type" value="Genomic_DNA"/>
</dbReference>
<evidence type="ECO:0000313" key="3">
    <source>
        <dbReference type="EMBL" id="KNE55867.1"/>
    </source>
</evidence>
<dbReference type="eggNOG" id="KOG4038">
    <property type="taxonomic scope" value="Eukaryota"/>
</dbReference>
<protein>
    <recommendedName>
        <fullName evidence="2">GMP phosphodiesterase delta subunit domain-containing protein</fullName>
    </recommendedName>
</protein>
<dbReference type="PANTHER" id="PTHR12976">
    <property type="entry name" value="RETINAL ROD RHODOPSIN-SENSITIVE CGMP 3',5'-CYCLIC PHOSPHODIESTERASE DELTA-SUBUNIT"/>
    <property type="match status" value="1"/>
</dbReference>
<dbReference type="AlphaFoldDB" id="A0A0L0RZL7"/>
<organism evidence="3 4">
    <name type="scientific">Allomyces macrogynus (strain ATCC 38327)</name>
    <name type="common">Allomyces javanicus var. macrogynus</name>
    <dbReference type="NCBI Taxonomy" id="578462"/>
    <lineage>
        <taxon>Eukaryota</taxon>
        <taxon>Fungi</taxon>
        <taxon>Fungi incertae sedis</taxon>
        <taxon>Blastocladiomycota</taxon>
        <taxon>Blastocladiomycetes</taxon>
        <taxon>Blastocladiales</taxon>
        <taxon>Blastocladiaceae</taxon>
        <taxon>Allomyces</taxon>
    </lineage>
</organism>
<keyword evidence="4" id="KW-1185">Reference proteome</keyword>